<evidence type="ECO:0000256" key="1">
    <source>
        <dbReference type="ARBA" id="ARBA00022490"/>
    </source>
</evidence>
<keyword evidence="3 8" id="KW-0479">Metal-binding</keyword>
<feature type="domain" description="MobA-like NTP transferase" evidence="10">
    <location>
        <begin position="121"/>
        <end position="286"/>
    </location>
</feature>
<dbReference type="GO" id="GO:0046872">
    <property type="term" value="F:metal ion binding"/>
    <property type="evidence" value="ECO:0007669"/>
    <property type="project" value="UniProtKB-KW"/>
</dbReference>
<feature type="compositionally biased region" description="Basic and acidic residues" evidence="9">
    <location>
        <begin position="59"/>
        <end position="72"/>
    </location>
</feature>
<dbReference type="Proteomes" id="UP000215509">
    <property type="component" value="Unassembled WGS sequence"/>
</dbReference>
<dbReference type="OrthoDB" id="9788394at2"/>
<keyword evidence="1 8" id="KW-0963">Cytoplasm</keyword>
<evidence type="ECO:0000256" key="3">
    <source>
        <dbReference type="ARBA" id="ARBA00022723"/>
    </source>
</evidence>
<dbReference type="Gene3D" id="3.90.550.10">
    <property type="entry name" value="Spore Coat Polysaccharide Biosynthesis Protein SpsA, Chain A"/>
    <property type="match status" value="1"/>
</dbReference>
<comment type="caution">
    <text evidence="8">Lacks conserved residue(s) required for the propagation of feature annotation.</text>
</comment>
<feature type="binding site" evidence="8">
    <location>
        <position position="225"/>
    </location>
    <ligand>
        <name>GTP</name>
        <dbReference type="ChEBI" id="CHEBI:37565"/>
    </ligand>
</feature>
<evidence type="ECO:0000256" key="8">
    <source>
        <dbReference type="HAMAP-Rule" id="MF_00316"/>
    </source>
</evidence>
<feature type="binding site" evidence="8">
    <location>
        <position position="225"/>
    </location>
    <ligand>
        <name>Mg(2+)</name>
        <dbReference type="ChEBI" id="CHEBI:18420"/>
    </ligand>
</feature>
<keyword evidence="6 8" id="KW-0342">GTP-binding</keyword>
<dbReference type="GO" id="GO:0061603">
    <property type="term" value="F:molybdenum cofactor guanylyltransferase activity"/>
    <property type="evidence" value="ECO:0007669"/>
    <property type="project" value="UniProtKB-EC"/>
</dbReference>
<sequence>MSGREQHSVSRERGESGASGSVQVGADAAASGRERHSVSRERGESDAGGSAKASLDGAGGRERHSESRERGESGASGSAKASADGAGSGRERHSVSRERGESGASGSAKVSADAAASGLTGVVLAGGQNRRMGGRLKALLPLGGQLFIERQLEALERVCSDIVIVTMSPELFEPVLAERERKHRLEQQARVRVIPDLHPGLGPLAGMQAAMAASQSEALWIVACDMPFASAEAAGAMAELLYSDAICDAVVPRIGQRLHPLHAVYRKRCLLAVNGLLDAGTQRVMELLQRLEVAEADERFFTERGLTTEFCCNVNGQEDWSKLNP</sequence>
<keyword evidence="2 8" id="KW-0808">Transferase</keyword>
<dbReference type="InterPro" id="IPR013482">
    <property type="entry name" value="Molybde_CF_guanTrfase"/>
</dbReference>
<protein>
    <recommendedName>
        <fullName evidence="8">Probable molybdenum cofactor guanylyltransferase</fullName>
        <shortName evidence="8">MoCo guanylyltransferase</shortName>
        <ecNumber evidence="8">2.7.7.77</ecNumber>
    </recommendedName>
    <alternativeName>
        <fullName evidence="8">GTP:molybdopterin guanylyltransferase</fullName>
    </alternativeName>
    <alternativeName>
        <fullName evidence="8">Mo-MPT guanylyltransferase</fullName>
    </alternativeName>
    <alternativeName>
        <fullName evidence="8">Molybdopterin guanylyltransferase</fullName>
    </alternativeName>
    <alternativeName>
        <fullName evidence="8">Molybdopterin-guanine dinucleotide synthase</fullName>
        <shortName evidence="8">MGD synthase</shortName>
    </alternativeName>
</protein>
<dbReference type="GO" id="GO:0005737">
    <property type="term" value="C:cytoplasm"/>
    <property type="evidence" value="ECO:0007669"/>
    <property type="project" value="UniProtKB-SubCell"/>
</dbReference>
<proteinExistence type="inferred from homology"/>
<dbReference type="InterPro" id="IPR025877">
    <property type="entry name" value="MobA-like_NTP_Trfase"/>
</dbReference>
<dbReference type="SUPFAM" id="SSF53448">
    <property type="entry name" value="Nucleotide-diphospho-sugar transferases"/>
    <property type="match status" value="1"/>
</dbReference>
<feature type="region of interest" description="Disordered" evidence="9">
    <location>
        <begin position="1"/>
        <end position="112"/>
    </location>
</feature>
<keyword evidence="12" id="KW-1185">Reference proteome</keyword>
<evidence type="ECO:0000256" key="6">
    <source>
        <dbReference type="ARBA" id="ARBA00023134"/>
    </source>
</evidence>
<comment type="catalytic activity">
    <reaction evidence="8">
        <text>Mo-molybdopterin + GTP + H(+) = Mo-molybdopterin guanine dinucleotide + diphosphate</text>
        <dbReference type="Rhea" id="RHEA:34243"/>
        <dbReference type="ChEBI" id="CHEBI:15378"/>
        <dbReference type="ChEBI" id="CHEBI:33019"/>
        <dbReference type="ChEBI" id="CHEBI:37565"/>
        <dbReference type="ChEBI" id="CHEBI:71302"/>
        <dbReference type="ChEBI" id="CHEBI:71310"/>
        <dbReference type="EC" id="2.7.7.77"/>
    </reaction>
</comment>
<dbReference type="EC" id="2.7.7.77" evidence="8"/>
<feature type="binding site" evidence="8">
    <location>
        <position position="196"/>
    </location>
    <ligand>
        <name>GTP</name>
        <dbReference type="ChEBI" id="CHEBI:37565"/>
    </ligand>
</feature>
<feature type="compositionally biased region" description="Basic and acidic residues" evidence="9">
    <location>
        <begin position="89"/>
        <end position="101"/>
    </location>
</feature>
<keyword evidence="7 8" id="KW-0501">Molybdenum cofactor biosynthesis</keyword>
<gene>
    <name evidence="8" type="primary">mobA</name>
    <name evidence="11" type="ORF">CF651_26065</name>
</gene>
<evidence type="ECO:0000256" key="5">
    <source>
        <dbReference type="ARBA" id="ARBA00022842"/>
    </source>
</evidence>
<feature type="binding site" evidence="8">
    <location>
        <position position="137"/>
    </location>
    <ligand>
        <name>GTP</name>
        <dbReference type="ChEBI" id="CHEBI:37565"/>
    </ligand>
</feature>
<evidence type="ECO:0000256" key="4">
    <source>
        <dbReference type="ARBA" id="ARBA00022741"/>
    </source>
</evidence>
<dbReference type="AlphaFoldDB" id="A0A229UJ17"/>
<evidence type="ECO:0000313" key="11">
    <source>
        <dbReference type="EMBL" id="OXM83364.1"/>
    </source>
</evidence>
<comment type="function">
    <text evidence="8">Transfers a GMP moiety from GTP to Mo-molybdopterin (Mo-MPT) cofactor (Moco or molybdenum cofactor) to form Mo-molybdopterin guanine dinucleotide (Mo-MGD) cofactor.</text>
</comment>
<keyword evidence="5 8" id="KW-0460">Magnesium</keyword>
<feature type="compositionally biased region" description="Low complexity" evidence="9">
    <location>
        <begin position="73"/>
        <end position="85"/>
    </location>
</feature>
<feature type="compositionally biased region" description="Basic and acidic residues" evidence="9">
    <location>
        <begin position="32"/>
        <end position="45"/>
    </location>
</feature>
<organism evidence="11 12">
    <name type="scientific">Paenibacillus rigui</name>
    <dbReference type="NCBI Taxonomy" id="554312"/>
    <lineage>
        <taxon>Bacteria</taxon>
        <taxon>Bacillati</taxon>
        <taxon>Bacillota</taxon>
        <taxon>Bacilli</taxon>
        <taxon>Bacillales</taxon>
        <taxon>Paenibacillaceae</taxon>
        <taxon>Paenibacillus</taxon>
    </lineage>
</organism>
<evidence type="ECO:0000256" key="9">
    <source>
        <dbReference type="SAM" id="MobiDB-lite"/>
    </source>
</evidence>
<accession>A0A229UJ17</accession>
<evidence type="ECO:0000313" key="12">
    <source>
        <dbReference type="Proteomes" id="UP000215509"/>
    </source>
</evidence>
<evidence type="ECO:0000256" key="2">
    <source>
        <dbReference type="ARBA" id="ARBA00022679"/>
    </source>
</evidence>
<dbReference type="GO" id="GO:0005525">
    <property type="term" value="F:GTP binding"/>
    <property type="evidence" value="ECO:0007669"/>
    <property type="project" value="UniProtKB-UniRule"/>
</dbReference>
<evidence type="ECO:0000259" key="10">
    <source>
        <dbReference type="Pfam" id="PF12804"/>
    </source>
</evidence>
<comment type="caution">
    <text evidence="11">The sequence shown here is derived from an EMBL/GenBank/DDBJ whole genome shotgun (WGS) entry which is preliminary data.</text>
</comment>
<comment type="domain">
    <text evidence="8">The N-terminal domain determines nucleotide recognition and specific binding, while the C-terminal domain determines the specific binding to the target protein.</text>
</comment>
<dbReference type="CDD" id="cd02503">
    <property type="entry name" value="MobA"/>
    <property type="match status" value="1"/>
</dbReference>
<comment type="subcellular location">
    <subcellularLocation>
        <location evidence="8">Cytoplasm</location>
    </subcellularLocation>
</comment>
<comment type="cofactor">
    <cofactor evidence="8">
        <name>Mg(2+)</name>
        <dbReference type="ChEBI" id="CHEBI:18420"/>
    </cofactor>
</comment>
<dbReference type="HAMAP" id="MF_00316">
    <property type="entry name" value="MobA"/>
    <property type="match status" value="1"/>
</dbReference>
<feature type="binding site" evidence="8">
    <location>
        <begin position="124"/>
        <end position="126"/>
    </location>
    <ligand>
        <name>GTP</name>
        <dbReference type="ChEBI" id="CHEBI:37565"/>
    </ligand>
</feature>
<dbReference type="InterPro" id="IPR029044">
    <property type="entry name" value="Nucleotide-diphossugar_trans"/>
</dbReference>
<keyword evidence="4 8" id="KW-0547">Nucleotide-binding</keyword>
<reference evidence="11 12" key="1">
    <citation type="submission" date="2017-07" db="EMBL/GenBank/DDBJ databases">
        <title>Genome sequencing and assembly of Paenibacillus rigui.</title>
        <authorList>
            <person name="Mayilraj S."/>
        </authorList>
    </citation>
    <scope>NUCLEOTIDE SEQUENCE [LARGE SCALE GENOMIC DNA]</scope>
    <source>
        <strain evidence="11 12">JCM 16352</strain>
    </source>
</reference>
<dbReference type="Pfam" id="PF12804">
    <property type="entry name" value="NTP_transf_3"/>
    <property type="match status" value="1"/>
</dbReference>
<dbReference type="PANTHER" id="PTHR19136:SF81">
    <property type="entry name" value="MOLYBDENUM COFACTOR GUANYLYLTRANSFERASE"/>
    <property type="match status" value="1"/>
</dbReference>
<comment type="similarity">
    <text evidence="8">Belongs to the MobA family.</text>
</comment>
<dbReference type="GO" id="GO:0006777">
    <property type="term" value="P:Mo-molybdopterin cofactor biosynthetic process"/>
    <property type="evidence" value="ECO:0007669"/>
    <property type="project" value="UniProtKB-KW"/>
</dbReference>
<evidence type="ECO:0000256" key="7">
    <source>
        <dbReference type="ARBA" id="ARBA00023150"/>
    </source>
</evidence>
<dbReference type="EMBL" id="NMQW01000048">
    <property type="protein sequence ID" value="OXM83364.1"/>
    <property type="molecule type" value="Genomic_DNA"/>
</dbReference>
<feature type="compositionally biased region" description="Basic and acidic residues" evidence="9">
    <location>
        <begin position="1"/>
        <end position="15"/>
    </location>
</feature>
<name>A0A229UJ17_9BACL</name>
<dbReference type="PANTHER" id="PTHR19136">
    <property type="entry name" value="MOLYBDENUM COFACTOR GUANYLYLTRANSFERASE"/>
    <property type="match status" value="1"/>
</dbReference>